<proteinExistence type="predicted"/>
<sequence length="66" mass="7062">MSRFVSGGTIPGDEASRAEAPVTRAGADTSTEWAAVQRELEEARRARAARGVVGEKSLYEVLQANK</sequence>
<evidence type="ECO:0000259" key="4">
    <source>
        <dbReference type="Pfam" id="PF10187"/>
    </source>
</evidence>
<feature type="non-terminal residue" evidence="5">
    <location>
        <position position="66"/>
    </location>
</feature>
<comment type="caution">
    <text evidence="5">The sequence shown here is derived from an EMBL/GenBank/DDBJ whole genome shotgun (WGS) entry which is preliminary data.</text>
</comment>
<dbReference type="AlphaFoldDB" id="A0A8K0J7J8"/>
<protein>
    <recommendedName>
        <fullName evidence="4">FAM192A/Fyv6 N-terminal domain-containing protein</fullName>
    </recommendedName>
</protein>
<evidence type="ECO:0000256" key="3">
    <source>
        <dbReference type="SAM" id="MobiDB-lite"/>
    </source>
</evidence>
<dbReference type="Pfam" id="PF10187">
    <property type="entry name" value="FAM192A_Fyv6_N"/>
    <property type="match status" value="1"/>
</dbReference>
<evidence type="ECO:0000256" key="2">
    <source>
        <dbReference type="ARBA" id="ARBA00023242"/>
    </source>
</evidence>
<dbReference type="Proteomes" id="UP000811619">
    <property type="component" value="Unassembled WGS sequence"/>
</dbReference>
<evidence type="ECO:0000256" key="1">
    <source>
        <dbReference type="ARBA" id="ARBA00004123"/>
    </source>
</evidence>
<keyword evidence="6" id="KW-1185">Reference proteome</keyword>
<gene>
    <name evidence="5" type="ORF">E4U42_002997</name>
</gene>
<organism evidence="5 6">
    <name type="scientific">Claviceps africana</name>
    <dbReference type="NCBI Taxonomy" id="83212"/>
    <lineage>
        <taxon>Eukaryota</taxon>
        <taxon>Fungi</taxon>
        <taxon>Dikarya</taxon>
        <taxon>Ascomycota</taxon>
        <taxon>Pezizomycotina</taxon>
        <taxon>Sordariomycetes</taxon>
        <taxon>Hypocreomycetidae</taxon>
        <taxon>Hypocreales</taxon>
        <taxon>Clavicipitaceae</taxon>
        <taxon>Claviceps</taxon>
    </lineage>
</organism>
<dbReference type="InterPro" id="IPR019331">
    <property type="entry name" value="FAM192A/Fyv6_N"/>
</dbReference>
<accession>A0A8K0J7J8</accession>
<dbReference type="EMBL" id="SRPY01000239">
    <property type="protein sequence ID" value="KAG5926743.1"/>
    <property type="molecule type" value="Genomic_DNA"/>
</dbReference>
<name>A0A8K0J7J8_9HYPO</name>
<evidence type="ECO:0000313" key="6">
    <source>
        <dbReference type="Proteomes" id="UP000811619"/>
    </source>
</evidence>
<evidence type="ECO:0000313" key="5">
    <source>
        <dbReference type="EMBL" id="KAG5926743.1"/>
    </source>
</evidence>
<comment type="subcellular location">
    <subcellularLocation>
        <location evidence="1">Nucleus</location>
    </subcellularLocation>
</comment>
<feature type="region of interest" description="Disordered" evidence="3">
    <location>
        <begin position="1"/>
        <end position="30"/>
    </location>
</feature>
<keyword evidence="2" id="KW-0539">Nucleus</keyword>
<reference evidence="5" key="1">
    <citation type="journal article" date="2020" name="bioRxiv">
        <title>Whole genome comparisons of ergot fungi reveals the divergence and evolution of species within the genus Claviceps are the result of varying mechanisms driving genome evolution and host range expansion.</title>
        <authorList>
            <person name="Wyka S.A."/>
            <person name="Mondo S.J."/>
            <person name="Liu M."/>
            <person name="Dettman J."/>
            <person name="Nalam V."/>
            <person name="Broders K.D."/>
        </authorList>
    </citation>
    <scope>NUCLEOTIDE SEQUENCE</scope>
    <source>
        <strain evidence="5">CCC 489</strain>
    </source>
</reference>
<dbReference type="GO" id="GO:0005634">
    <property type="term" value="C:nucleus"/>
    <property type="evidence" value="ECO:0007669"/>
    <property type="project" value="UniProtKB-SubCell"/>
</dbReference>
<feature type="domain" description="FAM192A/Fyv6 N-terminal" evidence="4">
    <location>
        <begin position="22"/>
        <end position="66"/>
    </location>
</feature>